<evidence type="ECO:0000313" key="10">
    <source>
        <dbReference type="EMBL" id="MFC4110457.1"/>
    </source>
</evidence>
<evidence type="ECO:0000256" key="3">
    <source>
        <dbReference type="ARBA" id="ARBA00022737"/>
    </source>
</evidence>
<accession>A0ABV8KWH1</accession>
<evidence type="ECO:0000256" key="7">
    <source>
        <dbReference type="SAM" id="MobiDB-lite"/>
    </source>
</evidence>
<reference evidence="11" key="1">
    <citation type="journal article" date="2019" name="Int. J. Syst. Evol. Microbiol.">
        <title>The Global Catalogue of Microorganisms (GCM) 10K type strain sequencing project: providing services to taxonomists for standard genome sequencing and annotation.</title>
        <authorList>
            <consortium name="The Broad Institute Genomics Platform"/>
            <consortium name="The Broad Institute Genome Sequencing Center for Infectious Disease"/>
            <person name="Wu L."/>
            <person name="Ma J."/>
        </authorList>
    </citation>
    <scope>NUCLEOTIDE SEQUENCE [LARGE SCALE GENOMIC DNA]</scope>
    <source>
        <strain evidence="11">2902at01</strain>
    </source>
</reference>
<evidence type="ECO:0000256" key="6">
    <source>
        <dbReference type="PROSITE-ProRule" id="PRU00703"/>
    </source>
</evidence>
<feature type="domain" description="ABC transporter" evidence="8">
    <location>
        <begin position="7"/>
        <end position="244"/>
    </location>
</feature>
<dbReference type="Gene3D" id="3.10.580.10">
    <property type="entry name" value="CBS-domain"/>
    <property type="match status" value="1"/>
</dbReference>
<dbReference type="SMART" id="SM00116">
    <property type="entry name" value="CBS"/>
    <property type="match status" value="1"/>
</dbReference>
<keyword evidence="11" id="KW-1185">Reference proteome</keyword>
<dbReference type="InterPro" id="IPR003439">
    <property type="entry name" value="ABC_transporter-like_ATP-bd"/>
</dbReference>
<dbReference type="InterPro" id="IPR027417">
    <property type="entry name" value="P-loop_NTPase"/>
</dbReference>
<dbReference type="SUPFAM" id="SSF54631">
    <property type="entry name" value="CBS-domain pair"/>
    <property type="match status" value="1"/>
</dbReference>
<gene>
    <name evidence="10" type="ORF">ACFOX0_31630</name>
</gene>
<dbReference type="InterPro" id="IPR046342">
    <property type="entry name" value="CBS_dom_sf"/>
</dbReference>
<keyword evidence="2" id="KW-0813">Transport</keyword>
<keyword evidence="6" id="KW-0129">CBS domain</keyword>
<evidence type="ECO:0000256" key="1">
    <source>
        <dbReference type="ARBA" id="ARBA00005417"/>
    </source>
</evidence>
<evidence type="ECO:0000259" key="9">
    <source>
        <dbReference type="PROSITE" id="PS51371"/>
    </source>
</evidence>
<dbReference type="SMART" id="SM00382">
    <property type="entry name" value="AAA"/>
    <property type="match status" value="1"/>
</dbReference>
<dbReference type="InterPro" id="IPR017871">
    <property type="entry name" value="ABC_transporter-like_CS"/>
</dbReference>
<feature type="region of interest" description="Disordered" evidence="7">
    <location>
        <begin position="394"/>
        <end position="415"/>
    </location>
</feature>
<dbReference type="GO" id="GO:0005524">
    <property type="term" value="F:ATP binding"/>
    <property type="evidence" value="ECO:0007669"/>
    <property type="project" value="UniProtKB-KW"/>
</dbReference>
<comment type="similarity">
    <text evidence="1">Belongs to the ABC transporter superfamily.</text>
</comment>
<dbReference type="NCBIfam" id="TIGR01186">
    <property type="entry name" value="proV"/>
    <property type="match status" value="1"/>
</dbReference>
<dbReference type="PROSITE" id="PS50893">
    <property type="entry name" value="ABC_TRANSPORTER_2"/>
    <property type="match status" value="1"/>
</dbReference>
<evidence type="ECO:0000313" key="11">
    <source>
        <dbReference type="Proteomes" id="UP001595868"/>
    </source>
</evidence>
<dbReference type="RefSeq" id="WP_377552875.1">
    <property type="nucleotide sequence ID" value="NZ_JBHSBN010000042.1"/>
</dbReference>
<dbReference type="SUPFAM" id="SSF52540">
    <property type="entry name" value="P-loop containing nucleoside triphosphate hydrolases"/>
    <property type="match status" value="1"/>
</dbReference>
<feature type="domain" description="CBS" evidence="9">
    <location>
        <begin position="318"/>
        <end position="375"/>
    </location>
</feature>
<dbReference type="PANTHER" id="PTHR43117:SF4">
    <property type="entry name" value="OSMOPROTECTANT IMPORT ATP-BINDING PROTEIN OSMV"/>
    <property type="match status" value="1"/>
</dbReference>
<comment type="caution">
    <text evidence="10">The sequence shown here is derived from an EMBL/GenBank/DDBJ whole genome shotgun (WGS) entry which is preliminary data.</text>
</comment>
<dbReference type="EMBL" id="JBHSBN010000042">
    <property type="protein sequence ID" value="MFC4110457.1"/>
    <property type="molecule type" value="Genomic_DNA"/>
</dbReference>
<keyword evidence="4" id="KW-0547">Nucleotide-binding</keyword>
<evidence type="ECO:0000256" key="4">
    <source>
        <dbReference type="ARBA" id="ARBA00022741"/>
    </source>
</evidence>
<sequence>MTDDVMIDLQQVSKSYRGQKAPAVENVSMRIHRGEIVVLVGPSGCGKTTTMKMINRLIEPTGGRILVDGADVTALDATELRRRIGYVIQQVGLFPHMSVATNVGLVPKMLGWDRRRIEDRVDELLDLVGLDPAQYRHRLPRQLSGGQQQRVGVARALAADPPVMLMDEPFGATDPLTREKLQNEFLRLQEKLQKTIVFVTHDFDEAIKMGSRIAVLGERSRIRQFDTPEHLLANPADETVARFIGAGASLKQLNLRKVEAVDQEDAELVRLDESPASVLNRLETSGEWAVLTTDAERRPQRWITPSDLTPRHDNLDGVGIAATTVEPQTTLHDALDAMLGSSCGSAVVVDEAGRYRGIVSIESLMKAISDMREAERNHNRAVADIVPAPVVPAARTDGDRTVNGVQVPLDGGGPR</sequence>
<evidence type="ECO:0000259" key="8">
    <source>
        <dbReference type="PROSITE" id="PS50893"/>
    </source>
</evidence>
<dbReference type="Gene3D" id="3.40.50.300">
    <property type="entry name" value="P-loop containing nucleotide triphosphate hydrolases"/>
    <property type="match status" value="1"/>
</dbReference>
<organism evidence="10 11">
    <name type="scientific">Micromonospora zhanjiangensis</name>
    <dbReference type="NCBI Taxonomy" id="1522057"/>
    <lineage>
        <taxon>Bacteria</taxon>
        <taxon>Bacillati</taxon>
        <taxon>Actinomycetota</taxon>
        <taxon>Actinomycetes</taxon>
        <taxon>Micromonosporales</taxon>
        <taxon>Micromonosporaceae</taxon>
        <taxon>Micromonospora</taxon>
    </lineage>
</organism>
<dbReference type="PROSITE" id="PS51371">
    <property type="entry name" value="CBS"/>
    <property type="match status" value="1"/>
</dbReference>
<dbReference type="PROSITE" id="PS00211">
    <property type="entry name" value="ABC_TRANSPORTER_1"/>
    <property type="match status" value="1"/>
</dbReference>
<protein>
    <submittedName>
        <fullName evidence="10">Betaine/proline/choline family ABC transporter ATP-binding protein</fullName>
    </submittedName>
</protein>
<name>A0ABV8KWH1_9ACTN</name>
<evidence type="ECO:0000256" key="2">
    <source>
        <dbReference type="ARBA" id="ARBA00022448"/>
    </source>
</evidence>
<dbReference type="InterPro" id="IPR005892">
    <property type="entry name" value="Gly-betaine_transp_ATP-bd"/>
</dbReference>
<dbReference type="Proteomes" id="UP001595868">
    <property type="component" value="Unassembled WGS sequence"/>
</dbReference>
<keyword evidence="5 10" id="KW-0067">ATP-binding</keyword>
<dbReference type="Pfam" id="PF00005">
    <property type="entry name" value="ABC_tran"/>
    <property type="match status" value="1"/>
</dbReference>
<keyword evidence="3" id="KW-0677">Repeat</keyword>
<evidence type="ECO:0000256" key="5">
    <source>
        <dbReference type="ARBA" id="ARBA00022840"/>
    </source>
</evidence>
<dbReference type="InterPro" id="IPR000644">
    <property type="entry name" value="CBS_dom"/>
</dbReference>
<dbReference type="Pfam" id="PF00571">
    <property type="entry name" value="CBS"/>
    <property type="match status" value="1"/>
</dbReference>
<dbReference type="InterPro" id="IPR003593">
    <property type="entry name" value="AAA+_ATPase"/>
</dbReference>
<dbReference type="PANTHER" id="PTHR43117">
    <property type="entry name" value="OSMOPROTECTANT IMPORT ATP-BINDING PROTEIN OSMV"/>
    <property type="match status" value="1"/>
</dbReference>
<proteinExistence type="inferred from homology"/>